<dbReference type="RefSeq" id="WP_055068020.1">
    <property type="nucleotide sequence ID" value="NZ_CP173697.1"/>
</dbReference>
<organism evidence="2 3">
    <name type="scientific">Roseburia faecis</name>
    <dbReference type="NCBI Taxonomy" id="301302"/>
    <lineage>
        <taxon>Bacteria</taxon>
        <taxon>Bacillati</taxon>
        <taxon>Bacillota</taxon>
        <taxon>Clostridia</taxon>
        <taxon>Lachnospirales</taxon>
        <taxon>Lachnospiraceae</taxon>
        <taxon>Roseburia</taxon>
    </lineage>
</organism>
<dbReference type="Proteomes" id="UP000049979">
    <property type="component" value="Unassembled WGS sequence"/>
</dbReference>
<evidence type="ECO:0000259" key="1">
    <source>
        <dbReference type="Pfam" id="PF01973"/>
    </source>
</evidence>
<proteinExistence type="predicted"/>
<dbReference type="OrthoDB" id="5291305at2"/>
<evidence type="ECO:0000313" key="3">
    <source>
        <dbReference type="Proteomes" id="UP000049979"/>
    </source>
</evidence>
<dbReference type="InterPro" id="IPR002826">
    <property type="entry name" value="MptE-like"/>
</dbReference>
<name>A0A0M6WP81_9FIRM</name>
<dbReference type="Pfam" id="PF01973">
    <property type="entry name" value="MptE-like"/>
    <property type="match status" value="1"/>
</dbReference>
<dbReference type="AlphaFoldDB" id="A0A0M6WP81"/>
<sequence length="633" mass="72483">MNREIYEKNMEALKNKFPMWAEKLASVKRKKRNFDVLAENSYFGNTILKVNDNGKILYLNGKYAPDEVGANWIKKNELKDYTPIVIIGISNAVHIKKIIDCAPKTCNILIYEPSFELFRREMEEVDLAFLFKKDIPVGIIVDELNDIEIQDYFDLFISYDNMVLLKTYLSGNYKKLFPEKVEEFVKKLRKHVFDIEVSWNTQVRYTNVTATNLFKNFPYLCEGYGVQELKNILPKDFPVIIVSAGPSLNKNIQDLKLAKGKACIIATDTAMKPLLNAGIIPDLFVIVDGLKPGKLFEHKDISKTAMVTMTQVSVEPMELHKGKKFFYYSGSKMEDEILYELSRAKNKDCTLPNIPTGGSVANTAYSLGINMGSEIIILIGQDLALTGNKTHADGTFQDKMEEIDVKNSDYFEVDAVGGGKVLTRSDFKLYLDWFETRIKEWKNITTIDATEGGALIHGSKVMTLKSAIKKYCKKEFNVKWHIDHSKKLFDGENKEIAVKFIEGIPKKLNEVEKKAKEGLRYYEKLESMGKKSNINDNQVLKLYKRIKKINHYMEQDYMAETVIDSLKGMEYSLRPLVYQTQDTMKDEFSYISEQGKAMMYGVAIGAGEIKKIEEETIGAYVKKLQEREKGKEK</sequence>
<protein>
    <recommendedName>
        <fullName evidence="1">6-hydroxymethylpterin diphosphokinase MptE-like domain-containing protein</fullName>
    </recommendedName>
</protein>
<evidence type="ECO:0000313" key="2">
    <source>
        <dbReference type="EMBL" id="CRL39291.1"/>
    </source>
</evidence>
<reference evidence="3" key="1">
    <citation type="submission" date="2015-05" db="EMBL/GenBank/DDBJ databases">
        <authorList>
            <consortium name="Pathogen Informatics"/>
        </authorList>
    </citation>
    <scope>NUCLEOTIDE SEQUENCE [LARGE SCALE GENOMIC DNA]</scope>
    <source>
        <strain evidence="3">M72</strain>
    </source>
</reference>
<keyword evidence="3" id="KW-1185">Reference proteome</keyword>
<feature type="domain" description="6-hydroxymethylpterin diphosphokinase MptE-like" evidence="1">
    <location>
        <begin position="212"/>
        <end position="386"/>
    </location>
</feature>
<dbReference type="PANTHER" id="PTHR41786">
    <property type="entry name" value="MOTILITY ACCESSORY FACTOR MAF"/>
    <property type="match status" value="1"/>
</dbReference>
<dbReference type="PANTHER" id="PTHR41786:SF1">
    <property type="entry name" value="6-HYDROXYMETHYLPTERIN DIPHOSPHOKINASE MPTE-LIKE DOMAIN-CONTAINING PROTEIN"/>
    <property type="match status" value="1"/>
</dbReference>
<gene>
    <name evidence="2" type="ORF">M72_29381</name>
</gene>
<dbReference type="EMBL" id="CVRR01000022">
    <property type="protein sequence ID" value="CRL39291.1"/>
    <property type="molecule type" value="Genomic_DNA"/>
</dbReference>
<accession>A0A0M6WP81</accession>